<keyword evidence="1" id="KW-1133">Transmembrane helix</keyword>
<dbReference type="AlphaFoldDB" id="A0A7J7IXM9"/>
<gene>
    <name evidence="2" type="ORF">EB796_023009</name>
</gene>
<keyword evidence="3" id="KW-1185">Reference proteome</keyword>
<protein>
    <submittedName>
        <fullName evidence="2">Uncharacterized protein</fullName>
    </submittedName>
</protein>
<evidence type="ECO:0000313" key="2">
    <source>
        <dbReference type="EMBL" id="KAF6018679.1"/>
    </source>
</evidence>
<proteinExistence type="predicted"/>
<comment type="caution">
    <text evidence="2">The sequence shown here is derived from an EMBL/GenBank/DDBJ whole genome shotgun (WGS) entry which is preliminary data.</text>
</comment>
<name>A0A7J7IXM9_BUGNE</name>
<organism evidence="2 3">
    <name type="scientific">Bugula neritina</name>
    <name type="common">Brown bryozoan</name>
    <name type="synonym">Sertularia neritina</name>
    <dbReference type="NCBI Taxonomy" id="10212"/>
    <lineage>
        <taxon>Eukaryota</taxon>
        <taxon>Metazoa</taxon>
        <taxon>Spiralia</taxon>
        <taxon>Lophotrochozoa</taxon>
        <taxon>Bryozoa</taxon>
        <taxon>Gymnolaemata</taxon>
        <taxon>Cheilostomatida</taxon>
        <taxon>Flustrina</taxon>
        <taxon>Buguloidea</taxon>
        <taxon>Bugulidae</taxon>
        <taxon>Bugula</taxon>
    </lineage>
</organism>
<feature type="transmembrane region" description="Helical" evidence="1">
    <location>
        <begin position="42"/>
        <end position="63"/>
    </location>
</feature>
<evidence type="ECO:0000313" key="3">
    <source>
        <dbReference type="Proteomes" id="UP000593567"/>
    </source>
</evidence>
<evidence type="ECO:0000256" key="1">
    <source>
        <dbReference type="SAM" id="Phobius"/>
    </source>
</evidence>
<dbReference type="Proteomes" id="UP000593567">
    <property type="component" value="Unassembled WGS sequence"/>
</dbReference>
<keyword evidence="1" id="KW-0812">Transmembrane</keyword>
<sequence length="76" mass="8649">MRRSVVCTSLAQDSHSNCVLFRRGLLTPSSVNMNGCTRDMKWIPAVGSLIYEPISLVFIFSICKVNQNKILFHKFE</sequence>
<reference evidence="2" key="1">
    <citation type="submission" date="2020-06" db="EMBL/GenBank/DDBJ databases">
        <title>Draft genome of Bugula neritina, a colonial animal packing powerful symbionts and potential medicines.</title>
        <authorList>
            <person name="Rayko M."/>
        </authorList>
    </citation>
    <scope>NUCLEOTIDE SEQUENCE [LARGE SCALE GENOMIC DNA]</scope>
    <source>
        <strain evidence="2">Kwan_BN1</strain>
    </source>
</reference>
<dbReference type="EMBL" id="VXIV02003284">
    <property type="protein sequence ID" value="KAF6018679.1"/>
    <property type="molecule type" value="Genomic_DNA"/>
</dbReference>
<accession>A0A7J7IXM9</accession>
<keyword evidence="1" id="KW-0472">Membrane</keyword>